<evidence type="ECO:0000313" key="2">
    <source>
        <dbReference type="Proteomes" id="UP000077266"/>
    </source>
</evidence>
<proteinExistence type="predicted"/>
<name>A0A166MIG3_EXIGL</name>
<sequence>MLAHVPSLAPKMQLVAYRLAAALQLLNAMLGHAYSPFAPRSMCASRVLDVNSRCKVSIAVNRIRARLETARVFAVFEVDLLESTRDIPSIAPPQPNLTFKEGVQGAVLEVDLPVRVMLESDSKSLVECKDVLTLRRGWRPHPIFTYRETRMPSFEVPRVAVVEILRRLCPRCPTRARLLHRASQSSCIASKSLTKYTAPALIALAPLLSIFRQSEPTIHPTADSPSSCQRVDAPRGIYSTALLDSVCAASIDPEAVLVVVTEFGVQLPFGTPSRQVPLVASIPVRVDSIVLAGSLALSPALGPSAPSLRQLGTLMYRATYQNLVTHDSSPILPRLTRPSERAWAAKAAFRASRPLVNTDGTGAFERMLTALDPRLDSTFTEAIRMDGRALARVAERRCQRALACKKTVTSCP</sequence>
<keyword evidence="2" id="KW-1185">Reference proteome</keyword>
<dbReference type="Proteomes" id="UP000077266">
    <property type="component" value="Unassembled WGS sequence"/>
</dbReference>
<reference evidence="1 2" key="1">
    <citation type="journal article" date="2016" name="Mol. Biol. Evol.">
        <title>Comparative Genomics of Early-Diverging Mushroom-Forming Fungi Provides Insights into the Origins of Lignocellulose Decay Capabilities.</title>
        <authorList>
            <person name="Nagy L.G."/>
            <person name="Riley R."/>
            <person name="Tritt A."/>
            <person name="Adam C."/>
            <person name="Daum C."/>
            <person name="Floudas D."/>
            <person name="Sun H."/>
            <person name="Yadav J.S."/>
            <person name="Pangilinan J."/>
            <person name="Larsson K.H."/>
            <person name="Matsuura K."/>
            <person name="Barry K."/>
            <person name="Labutti K."/>
            <person name="Kuo R."/>
            <person name="Ohm R.A."/>
            <person name="Bhattacharya S.S."/>
            <person name="Shirouzu T."/>
            <person name="Yoshinaga Y."/>
            <person name="Martin F.M."/>
            <person name="Grigoriev I.V."/>
            <person name="Hibbett D.S."/>
        </authorList>
    </citation>
    <scope>NUCLEOTIDE SEQUENCE [LARGE SCALE GENOMIC DNA]</scope>
    <source>
        <strain evidence="1 2">HHB12029</strain>
    </source>
</reference>
<accession>A0A166MIG3</accession>
<dbReference type="AlphaFoldDB" id="A0A166MIG3"/>
<evidence type="ECO:0000313" key="1">
    <source>
        <dbReference type="EMBL" id="KZV78070.1"/>
    </source>
</evidence>
<gene>
    <name evidence="1" type="ORF">EXIGLDRAFT_784346</name>
</gene>
<dbReference type="InParanoid" id="A0A166MIG3"/>
<dbReference type="EMBL" id="KV427160">
    <property type="protein sequence ID" value="KZV78070.1"/>
    <property type="molecule type" value="Genomic_DNA"/>
</dbReference>
<protein>
    <submittedName>
        <fullName evidence="1">Uncharacterized protein</fullName>
    </submittedName>
</protein>
<organism evidence="1 2">
    <name type="scientific">Exidia glandulosa HHB12029</name>
    <dbReference type="NCBI Taxonomy" id="1314781"/>
    <lineage>
        <taxon>Eukaryota</taxon>
        <taxon>Fungi</taxon>
        <taxon>Dikarya</taxon>
        <taxon>Basidiomycota</taxon>
        <taxon>Agaricomycotina</taxon>
        <taxon>Agaricomycetes</taxon>
        <taxon>Auriculariales</taxon>
        <taxon>Exidiaceae</taxon>
        <taxon>Exidia</taxon>
    </lineage>
</organism>